<dbReference type="NCBIfam" id="TIGR00833">
    <property type="entry name" value="actII"/>
    <property type="match status" value="1"/>
</dbReference>
<evidence type="ECO:0000313" key="9">
    <source>
        <dbReference type="EMBL" id="MEY8016658.1"/>
    </source>
</evidence>
<gene>
    <name evidence="9" type="ORF">AB8998_17505</name>
</gene>
<feature type="transmembrane region" description="Helical" evidence="7">
    <location>
        <begin position="225"/>
        <end position="245"/>
    </location>
</feature>
<dbReference type="InterPro" id="IPR050545">
    <property type="entry name" value="Mycobact_MmpL"/>
</dbReference>
<evidence type="ECO:0000256" key="5">
    <source>
        <dbReference type="ARBA" id="ARBA00022989"/>
    </source>
</evidence>
<feature type="domain" description="Membrane transport protein MMPL" evidence="8">
    <location>
        <begin position="53"/>
        <end position="386"/>
    </location>
</feature>
<dbReference type="EMBL" id="JBGEDP010000001">
    <property type="protein sequence ID" value="MEY8016658.1"/>
    <property type="molecule type" value="Genomic_DNA"/>
</dbReference>
<evidence type="ECO:0000256" key="3">
    <source>
        <dbReference type="ARBA" id="ARBA00022475"/>
    </source>
</evidence>
<organism evidence="9 10">
    <name type="scientific">Mycobacterium servetii</name>
    <dbReference type="NCBI Taxonomy" id="3237418"/>
    <lineage>
        <taxon>Bacteria</taxon>
        <taxon>Bacillati</taxon>
        <taxon>Actinomycetota</taxon>
        <taxon>Actinomycetes</taxon>
        <taxon>Mycobacteriales</taxon>
        <taxon>Mycobacteriaceae</taxon>
        <taxon>Mycobacterium</taxon>
    </lineage>
</organism>
<dbReference type="RefSeq" id="WP_369739015.1">
    <property type="nucleotide sequence ID" value="NZ_JBGEDP010000001.1"/>
</dbReference>
<dbReference type="Pfam" id="PF03176">
    <property type="entry name" value="MMPL"/>
    <property type="match status" value="2"/>
</dbReference>
<dbReference type="InterPro" id="IPR004869">
    <property type="entry name" value="MMPL_dom"/>
</dbReference>
<comment type="similarity">
    <text evidence="2">Belongs to the resistance-nodulation-cell division (RND) (TC 2.A.6) family. MmpL subfamily.</text>
</comment>
<feature type="transmembrane region" description="Helical" evidence="7">
    <location>
        <begin position="199"/>
        <end position="218"/>
    </location>
</feature>
<feature type="transmembrane region" description="Helical" evidence="7">
    <location>
        <begin position="771"/>
        <end position="789"/>
    </location>
</feature>
<protein>
    <submittedName>
        <fullName evidence="9">RND family transporter</fullName>
    </submittedName>
</protein>
<name>A0ABV4C285_9MYCO</name>
<feature type="domain" description="Membrane transport protein MMPL" evidence="8">
    <location>
        <begin position="610"/>
        <end position="944"/>
    </location>
</feature>
<reference evidence="9 10" key="1">
    <citation type="submission" date="2024-08" db="EMBL/GenBank/DDBJ databases">
        <title>Mycobacterium servetensis sp. nov., a novel rapid-growing mycobacterial species recovered from a human patient in Zaragoza, Spain.</title>
        <authorList>
            <person name="Tristancho-Baro A.I."/>
            <person name="Buenestado-Serrano S."/>
            <person name="Garcia De Viedma D."/>
            <person name="Milagro-Beamonte A."/>
            <person name="Burillo N."/>
            <person name="Sanz S."/>
            <person name="Lopez-Calleja A.I."/>
            <person name="Penas-Utrilla D."/>
            <person name="Guardingo M."/>
            <person name="Garcia M.J."/>
            <person name="Vinuelas-Bayon J."/>
        </authorList>
    </citation>
    <scope>NUCLEOTIDE SEQUENCE [LARGE SCALE GENOMIC DNA]</scope>
    <source>
        <strain evidence="10">HUMS_12744610</strain>
    </source>
</reference>
<dbReference type="Gene3D" id="1.20.1640.10">
    <property type="entry name" value="Multidrug efflux transporter AcrB transmembrane domain"/>
    <property type="match status" value="2"/>
</dbReference>
<evidence type="ECO:0000256" key="1">
    <source>
        <dbReference type="ARBA" id="ARBA00004651"/>
    </source>
</evidence>
<dbReference type="InterPro" id="IPR004707">
    <property type="entry name" value="MmpL_fam"/>
</dbReference>
<feature type="transmembrane region" description="Helical" evidence="7">
    <location>
        <begin position="824"/>
        <end position="842"/>
    </location>
</feature>
<evidence type="ECO:0000313" key="10">
    <source>
        <dbReference type="Proteomes" id="UP001564760"/>
    </source>
</evidence>
<evidence type="ECO:0000256" key="7">
    <source>
        <dbReference type="SAM" id="Phobius"/>
    </source>
</evidence>
<keyword evidence="4 7" id="KW-0812">Transmembrane</keyword>
<feature type="transmembrane region" description="Helical" evidence="7">
    <location>
        <begin position="875"/>
        <end position="893"/>
    </location>
</feature>
<dbReference type="Proteomes" id="UP001564760">
    <property type="component" value="Unassembled WGS sequence"/>
</dbReference>
<feature type="transmembrane region" description="Helical" evidence="7">
    <location>
        <begin position="376"/>
        <end position="402"/>
    </location>
</feature>
<keyword evidence="3" id="KW-1003">Cell membrane</keyword>
<feature type="transmembrane region" description="Helical" evidence="7">
    <location>
        <begin position="905"/>
        <end position="933"/>
    </location>
</feature>
<keyword evidence="6 7" id="KW-0472">Membrane</keyword>
<dbReference type="PANTHER" id="PTHR33406">
    <property type="entry name" value="MEMBRANE PROTEIN MJ1562-RELATED"/>
    <property type="match status" value="1"/>
</dbReference>
<keyword evidence="5 7" id="KW-1133">Transmembrane helix</keyword>
<evidence type="ECO:0000256" key="6">
    <source>
        <dbReference type="ARBA" id="ARBA00023136"/>
    </source>
</evidence>
<accession>A0ABV4C285</accession>
<comment type="caution">
    <text evidence="9">The sequence shown here is derived from an EMBL/GenBank/DDBJ whole genome shotgun (WGS) entry which is preliminary data.</text>
</comment>
<feature type="transmembrane region" description="Helical" evidence="7">
    <location>
        <begin position="20"/>
        <end position="42"/>
    </location>
</feature>
<evidence type="ECO:0000256" key="2">
    <source>
        <dbReference type="ARBA" id="ARBA00010157"/>
    </source>
</evidence>
<evidence type="ECO:0000256" key="4">
    <source>
        <dbReference type="ARBA" id="ARBA00022692"/>
    </source>
</evidence>
<dbReference type="SUPFAM" id="SSF82866">
    <property type="entry name" value="Multidrug efflux transporter AcrB transmembrane domain"/>
    <property type="match status" value="2"/>
</dbReference>
<proteinExistence type="inferred from homology"/>
<keyword evidence="10" id="KW-1185">Reference proteome</keyword>
<feature type="transmembrane region" description="Helical" evidence="7">
    <location>
        <begin position="328"/>
        <end position="355"/>
    </location>
</feature>
<feature type="transmembrane region" description="Helical" evidence="7">
    <location>
        <begin position="298"/>
        <end position="322"/>
    </location>
</feature>
<evidence type="ECO:0000259" key="8">
    <source>
        <dbReference type="Pfam" id="PF03176"/>
    </source>
</evidence>
<feature type="transmembrane region" description="Helical" evidence="7">
    <location>
        <begin position="251"/>
        <end position="277"/>
    </location>
</feature>
<feature type="transmembrane region" description="Helical" evidence="7">
    <location>
        <begin position="796"/>
        <end position="818"/>
    </location>
</feature>
<comment type="subcellular location">
    <subcellularLocation>
        <location evidence="1">Cell membrane</location>
        <topology evidence="1">Multi-pass membrane protein</topology>
    </subcellularLocation>
</comment>
<sequence length="962" mass="104446">MTNRQQSHSRPLVARTIRKFSVLVILAWLAFIGVLIVCVPSLEQVESEHSVSLNPTDAPSVRAAQRLNEDFKASDQTGQKNSGGVATIVLEGQQPLGDDAHRYYDHLIAQLKDDPKHVAYVQDFWGDELTRHAAQSVDGKAAYVQVVLAGNSSQTTDNESIAAVQRIVARTPAPPGVKAYVTGPAAINADMSHSGDRTVATITAVSVAVIFITLLLVYRSVITTVLLLLVVGIELQVARGIVAFLGHHGFIGLTTFAVNLLVSLVIAAGTDYGIFFVGRYQEARQAGQDRETAYYTTYHGVTKVVVASGLTIAGALFCLIFTRLPSFYVLAVPCAVGVLVAVAVAITLIPAVLTVGSRFGLFEPRRTFNPRAWRRVGTAIVRWPGAILVATLAVTLVGLLTLPGYKPSYNDQKYIPKNIPANLGYEAAARHFPPSAMMAPDVLMIETDHDLRNPADFLVLEKLAKAVLAVPGISSVQAVTRPEGTPIKHTSIPYFLSMQVAGQQQFLLFQKARLKDMVKQADMLAEAISITRHLYALTKQMVTTTHDMVVTTRDIDDLTNELRAHISDFEDFFRPIRSYFYWEKHCYDIPICLSLRSIFDSLDGVDAVTDELGKVVGDLNQIDVLLPQILAQFPEMIAIMESSRSMLLTMHSTMSGVLGNMSDDNGNASAMGRAFDTAQNDDSFYLPPEAFKNKDFQRIMKIFLSPDGKTVRMLILQKGDPASPEGISRVDPIKSAAEEALKGTPLEASKIYLSGTAAGVRDVVQGSTYDLMIAGVAALCLIFIVMLIMTRSFVAALVIVGTVLLSLGASFGLSVFAWQDLLGIQIHWSVLVMAVIVLLAVGSDYNLLLVARIKEEIGAGINTGIIRAMGGTGKVVTNAGLVFAFTMASMLVSDLRVIGQVGTTIGLGLLFDTLVVRAFMTPSIAALLGRWFWWPQQVRPRPASTLLRPTGPRPLVRALLLR</sequence>
<dbReference type="PANTHER" id="PTHR33406:SF6">
    <property type="entry name" value="MEMBRANE PROTEIN YDGH-RELATED"/>
    <property type="match status" value="1"/>
</dbReference>